<dbReference type="InterPro" id="IPR036259">
    <property type="entry name" value="MFS_trans_sf"/>
</dbReference>
<feature type="transmembrane region" description="Helical" evidence="4">
    <location>
        <begin position="266"/>
        <end position="288"/>
    </location>
</feature>
<dbReference type="InterPro" id="IPR020846">
    <property type="entry name" value="MFS_dom"/>
</dbReference>
<dbReference type="Proteomes" id="UP001370348">
    <property type="component" value="Chromosome"/>
</dbReference>
<organism evidence="6 7">
    <name type="scientific">Pendulispora albinea</name>
    <dbReference type="NCBI Taxonomy" id="2741071"/>
    <lineage>
        <taxon>Bacteria</taxon>
        <taxon>Pseudomonadati</taxon>
        <taxon>Myxococcota</taxon>
        <taxon>Myxococcia</taxon>
        <taxon>Myxococcales</taxon>
        <taxon>Sorangiineae</taxon>
        <taxon>Pendulisporaceae</taxon>
        <taxon>Pendulispora</taxon>
    </lineage>
</organism>
<feature type="transmembrane region" description="Helical" evidence="4">
    <location>
        <begin position="355"/>
        <end position="376"/>
    </location>
</feature>
<accession>A0ABZ2LWT3</accession>
<feature type="domain" description="Major facilitator superfamily (MFS) profile" evidence="5">
    <location>
        <begin position="11"/>
        <end position="413"/>
    </location>
</feature>
<proteinExistence type="predicted"/>
<keyword evidence="3 4" id="KW-0472">Membrane</keyword>
<dbReference type="EMBL" id="CP089984">
    <property type="protein sequence ID" value="WXB15197.1"/>
    <property type="molecule type" value="Genomic_DNA"/>
</dbReference>
<feature type="transmembrane region" description="Helical" evidence="4">
    <location>
        <begin position="102"/>
        <end position="125"/>
    </location>
</feature>
<evidence type="ECO:0000313" key="7">
    <source>
        <dbReference type="Proteomes" id="UP001370348"/>
    </source>
</evidence>
<protein>
    <submittedName>
        <fullName evidence="6">MFS transporter</fullName>
    </submittedName>
</protein>
<evidence type="ECO:0000259" key="5">
    <source>
        <dbReference type="PROSITE" id="PS50850"/>
    </source>
</evidence>
<evidence type="ECO:0000313" key="6">
    <source>
        <dbReference type="EMBL" id="WXB15197.1"/>
    </source>
</evidence>
<dbReference type="PROSITE" id="PS50850">
    <property type="entry name" value="MFS"/>
    <property type="match status" value="1"/>
</dbReference>
<feature type="transmembrane region" description="Helical" evidence="4">
    <location>
        <begin position="323"/>
        <end position="343"/>
    </location>
</feature>
<dbReference type="RefSeq" id="WP_394824822.1">
    <property type="nucleotide sequence ID" value="NZ_CP089984.1"/>
</dbReference>
<feature type="transmembrane region" description="Helical" evidence="4">
    <location>
        <begin position="300"/>
        <end position="317"/>
    </location>
</feature>
<keyword evidence="1 4" id="KW-0812">Transmembrane</keyword>
<reference evidence="6 7" key="1">
    <citation type="submission" date="2021-12" db="EMBL/GenBank/DDBJ databases">
        <title>Discovery of the Pendulisporaceae a myxobacterial family with distinct sporulation behavior and unique specialized metabolism.</title>
        <authorList>
            <person name="Garcia R."/>
            <person name="Popoff A."/>
            <person name="Bader C.D."/>
            <person name="Loehr J."/>
            <person name="Walesch S."/>
            <person name="Walt C."/>
            <person name="Boldt J."/>
            <person name="Bunk B."/>
            <person name="Haeckl F.J.F.P.J."/>
            <person name="Gunesch A.P."/>
            <person name="Birkelbach J."/>
            <person name="Nuebel U."/>
            <person name="Pietschmann T."/>
            <person name="Bach T."/>
            <person name="Mueller R."/>
        </authorList>
    </citation>
    <scope>NUCLEOTIDE SEQUENCE [LARGE SCALE GENOMIC DNA]</scope>
    <source>
        <strain evidence="6 7">MSr11954</strain>
    </source>
</reference>
<feature type="transmembrane region" description="Helical" evidence="4">
    <location>
        <begin position="165"/>
        <end position="187"/>
    </location>
</feature>
<dbReference type="InterPro" id="IPR011701">
    <property type="entry name" value="MFS"/>
</dbReference>
<dbReference type="PANTHER" id="PTHR11360">
    <property type="entry name" value="MONOCARBOXYLATE TRANSPORTER"/>
    <property type="match status" value="1"/>
</dbReference>
<name>A0ABZ2LWT3_9BACT</name>
<dbReference type="PANTHER" id="PTHR11360:SF290">
    <property type="entry name" value="MONOCARBOXYLATE MFS PERMEASE"/>
    <property type="match status" value="1"/>
</dbReference>
<dbReference type="CDD" id="cd17355">
    <property type="entry name" value="MFS_YcxA_like"/>
    <property type="match status" value="1"/>
</dbReference>
<evidence type="ECO:0000256" key="1">
    <source>
        <dbReference type="ARBA" id="ARBA00022692"/>
    </source>
</evidence>
<keyword evidence="2 4" id="KW-1133">Transmembrane helix</keyword>
<evidence type="ECO:0000256" key="4">
    <source>
        <dbReference type="SAM" id="Phobius"/>
    </source>
</evidence>
<dbReference type="Gene3D" id="1.20.1250.20">
    <property type="entry name" value="MFS general substrate transporter like domains"/>
    <property type="match status" value="2"/>
</dbReference>
<sequence>MNTKRMHYAWIVLAVTFFVLICAAGVRAAPSVLIVPLEAEFGWSRATISLAVTVNLVLYGLMGPFAAAVMQRFGIRRTVLASLVLLAGGVLLASRVEKVWHLMLAWGLMVGIASGNLAMVLGATVVSRWFEKRRGTVMGIVTASTATGQLVFLPVLAWLVEHRGWRNVTFTLAGALILAIPVVALLLRDHPRDVGLVPYGADPDAPPPPPVLGNPLWNAIRALRDAAKLRDFWLLSASFLVCGMTTNGLVGTHLVPACFDHGIPEVQAAGLLATMGVFDLIGTTASGWLSDRYDPRKLLFVYYGVRGLALLYLPLAFGDQVFGLPFFAVLYGLDWIATVPPTVKLTTDAVGSSDAPIVFGWIVAVHQIGAGIGAFGGGTIRTMLTSYTFAWISAGSLCVLTACFVLFIGRARIVSTATSS</sequence>
<dbReference type="InterPro" id="IPR050327">
    <property type="entry name" value="Proton-linked_MCT"/>
</dbReference>
<feature type="transmembrane region" description="Helical" evidence="4">
    <location>
        <begin position="232"/>
        <end position="254"/>
    </location>
</feature>
<feature type="transmembrane region" description="Helical" evidence="4">
    <location>
        <begin position="388"/>
        <end position="409"/>
    </location>
</feature>
<keyword evidence="7" id="KW-1185">Reference proteome</keyword>
<gene>
    <name evidence="6" type="ORF">LZC94_46185</name>
</gene>
<feature type="transmembrane region" description="Helical" evidence="4">
    <location>
        <begin position="79"/>
        <end position="96"/>
    </location>
</feature>
<feature type="transmembrane region" description="Helical" evidence="4">
    <location>
        <begin position="44"/>
        <end position="67"/>
    </location>
</feature>
<dbReference type="Pfam" id="PF07690">
    <property type="entry name" value="MFS_1"/>
    <property type="match status" value="1"/>
</dbReference>
<dbReference type="SUPFAM" id="SSF103473">
    <property type="entry name" value="MFS general substrate transporter"/>
    <property type="match status" value="1"/>
</dbReference>
<evidence type="ECO:0000256" key="2">
    <source>
        <dbReference type="ARBA" id="ARBA00022989"/>
    </source>
</evidence>
<evidence type="ECO:0000256" key="3">
    <source>
        <dbReference type="ARBA" id="ARBA00023136"/>
    </source>
</evidence>
<feature type="transmembrane region" description="Helical" evidence="4">
    <location>
        <begin position="137"/>
        <end position="159"/>
    </location>
</feature>